<reference evidence="7" key="2">
    <citation type="submission" date="2020-09" db="EMBL/GenBank/DDBJ databases">
        <authorList>
            <person name="Sun Q."/>
            <person name="Ohkuma M."/>
        </authorList>
    </citation>
    <scope>NUCLEOTIDE SEQUENCE</scope>
    <source>
        <strain evidence="7">JCM 13064</strain>
    </source>
</reference>
<feature type="transmembrane region" description="Helical" evidence="6">
    <location>
        <begin position="245"/>
        <end position="264"/>
    </location>
</feature>
<organism evidence="7 8">
    <name type="scientific">Sphaerisporangium melleum</name>
    <dbReference type="NCBI Taxonomy" id="321316"/>
    <lineage>
        <taxon>Bacteria</taxon>
        <taxon>Bacillati</taxon>
        <taxon>Actinomycetota</taxon>
        <taxon>Actinomycetes</taxon>
        <taxon>Streptosporangiales</taxon>
        <taxon>Streptosporangiaceae</taxon>
        <taxon>Sphaerisporangium</taxon>
    </lineage>
</organism>
<evidence type="ECO:0000256" key="2">
    <source>
        <dbReference type="ARBA" id="ARBA00022475"/>
    </source>
</evidence>
<dbReference type="Pfam" id="PF07690">
    <property type="entry name" value="MFS_1"/>
    <property type="match status" value="1"/>
</dbReference>
<keyword evidence="2" id="KW-1003">Cell membrane</keyword>
<evidence type="ECO:0000256" key="6">
    <source>
        <dbReference type="SAM" id="Phobius"/>
    </source>
</evidence>
<evidence type="ECO:0000313" key="7">
    <source>
        <dbReference type="EMBL" id="GGK70051.1"/>
    </source>
</evidence>
<evidence type="ECO:0000256" key="3">
    <source>
        <dbReference type="ARBA" id="ARBA00022692"/>
    </source>
</evidence>
<feature type="transmembrane region" description="Helical" evidence="6">
    <location>
        <begin position="302"/>
        <end position="322"/>
    </location>
</feature>
<dbReference type="GO" id="GO:0022857">
    <property type="term" value="F:transmembrane transporter activity"/>
    <property type="evidence" value="ECO:0007669"/>
    <property type="project" value="InterPro"/>
</dbReference>
<protein>
    <submittedName>
        <fullName evidence="7">MFS transporter</fullName>
    </submittedName>
</protein>
<dbReference type="Gene3D" id="1.20.1250.20">
    <property type="entry name" value="MFS general substrate transporter like domains"/>
    <property type="match status" value="1"/>
</dbReference>
<feature type="transmembrane region" description="Helical" evidence="6">
    <location>
        <begin position="12"/>
        <end position="31"/>
    </location>
</feature>
<dbReference type="AlphaFoldDB" id="A0A917QVQ4"/>
<keyword evidence="5 6" id="KW-0472">Membrane</keyword>
<evidence type="ECO:0000313" key="8">
    <source>
        <dbReference type="Proteomes" id="UP000645217"/>
    </source>
</evidence>
<dbReference type="SUPFAM" id="SSF103473">
    <property type="entry name" value="MFS general substrate transporter"/>
    <property type="match status" value="1"/>
</dbReference>
<feature type="transmembrane region" description="Helical" evidence="6">
    <location>
        <begin position="276"/>
        <end position="296"/>
    </location>
</feature>
<keyword evidence="3 6" id="KW-0812">Transmembrane</keyword>
<gene>
    <name evidence="7" type="ORF">GCM10007964_11300</name>
</gene>
<dbReference type="InterPro" id="IPR036259">
    <property type="entry name" value="MFS_trans_sf"/>
</dbReference>
<name>A0A917QVQ4_9ACTN</name>
<sequence>MFVGADAVSQVGTQVSLVALPLVAVVTLSAGPLQVGLLTAAEMAAFLLVGLPAGVLVDRLSRRRVLVAADALRAVALGSIPAAALAGVLSLPQLYAVALLAGLCAVFFDVAHMSFLPSIVHGPDLARGNGTVEAIRSTASLAGPGLGGWLVQVVTAPLALLVDAVSYALSATLLSRIAVPETSPDRTPERGSLVKEVAEGVRFVAGHPVLRVIALVGALNMLGFGAWTSAQALFVLRELGLGPGLYGAVVAAGAVGGLLGAVAAPRAVARWRTGPTLYVSAALALPALLVACLAAPGWRVLLFPLGLALGGFASTIFSVTQLSYRQAMCPPHLLGRMNASMRFLMWSAMPFGGVLGGLVGEWRGVGTALWVAGAVIALAHVPVLVSRRTFVAL</sequence>
<evidence type="ECO:0000256" key="1">
    <source>
        <dbReference type="ARBA" id="ARBA00004651"/>
    </source>
</evidence>
<feature type="transmembrane region" description="Helical" evidence="6">
    <location>
        <begin position="343"/>
        <end position="362"/>
    </location>
</feature>
<comment type="caution">
    <text evidence="7">The sequence shown here is derived from an EMBL/GenBank/DDBJ whole genome shotgun (WGS) entry which is preliminary data.</text>
</comment>
<dbReference type="PANTHER" id="PTHR23513">
    <property type="entry name" value="INTEGRAL MEMBRANE EFFLUX PROTEIN-RELATED"/>
    <property type="match status" value="1"/>
</dbReference>
<dbReference type="InterPro" id="IPR011701">
    <property type="entry name" value="MFS"/>
</dbReference>
<accession>A0A917QVQ4</accession>
<keyword evidence="4 6" id="KW-1133">Transmembrane helix</keyword>
<keyword evidence="8" id="KW-1185">Reference proteome</keyword>
<proteinExistence type="predicted"/>
<evidence type="ECO:0000256" key="5">
    <source>
        <dbReference type="ARBA" id="ARBA00023136"/>
    </source>
</evidence>
<reference evidence="7" key="1">
    <citation type="journal article" date="2014" name="Int. J. Syst. Evol. Microbiol.">
        <title>Complete genome sequence of Corynebacterium casei LMG S-19264T (=DSM 44701T), isolated from a smear-ripened cheese.</title>
        <authorList>
            <consortium name="US DOE Joint Genome Institute (JGI-PGF)"/>
            <person name="Walter F."/>
            <person name="Albersmeier A."/>
            <person name="Kalinowski J."/>
            <person name="Ruckert C."/>
        </authorList>
    </citation>
    <scope>NUCLEOTIDE SEQUENCE</scope>
    <source>
        <strain evidence="7">JCM 13064</strain>
    </source>
</reference>
<dbReference type="GO" id="GO:0005886">
    <property type="term" value="C:plasma membrane"/>
    <property type="evidence" value="ECO:0007669"/>
    <property type="project" value="UniProtKB-SubCell"/>
</dbReference>
<feature type="transmembrane region" description="Helical" evidence="6">
    <location>
        <begin position="94"/>
        <end position="111"/>
    </location>
</feature>
<comment type="subcellular location">
    <subcellularLocation>
        <location evidence="1">Cell membrane</location>
        <topology evidence="1">Multi-pass membrane protein</topology>
    </subcellularLocation>
</comment>
<feature type="transmembrane region" description="Helical" evidence="6">
    <location>
        <begin position="368"/>
        <end position="385"/>
    </location>
</feature>
<feature type="transmembrane region" description="Helical" evidence="6">
    <location>
        <begin position="37"/>
        <end position="58"/>
    </location>
</feature>
<feature type="transmembrane region" description="Helical" evidence="6">
    <location>
        <begin position="212"/>
        <end position="233"/>
    </location>
</feature>
<dbReference type="EMBL" id="BMNT01000005">
    <property type="protein sequence ID" value="GGK70051.1"/>
    <property type="molecule type" value="Genomic_DNA"/>
</dbReference>
<dbReference type="PANTHER" id="PTHR23513:SF6">
    <property type="entry name" value="MAJOR FACILITATOR SUPERFAMILY ASSOCIATED DOMAIN-CONTAINING PROTEIN"/>
    <property type="match status" value="1"/>
</dbReference>
<dbReference type="Proteomes" id="UP000645217">
    <property type="component" value="Unassembled WGS sequence"/>
</dbReference>
<evidence type="ECO:0000256" key="4">
    <source>
        <dbReference type="ARBA" id="ARBA00022989"/>
    </source>
</evidence>
<feature type="transmembrane region" description="Helical" evidence="6">
    <location>
        <begin position="65"/>
        <end position="88"/>
    </location>
</feature>
<dbReference type="CDD" id="cd06173">
    <property type="entry name" value="MFS_MefA_like"/>
    <property type="match status" value="1"/>
</dbReference>